<dbReference type="SUPFAM" id="SSF53850">
    <property type="entry name" value="Periplasmic binding protein-like II"/>
    <property type="match status" value="1"/>
</dbReference>
<dbReference type="OrthoDB" id="457005at2"/>
<dbReference type="Gene3D" id="3.40.190.10">
    <property type="entry name" value="Periplasmic binding protein-like II"/>
    <property type="match status" value="2"/>
</dbReference>
<evidence type="ECO:0000259" key="7">
    <source>
        <dbReference type="SMART" id="SM00079"/>
    </source>
</evidence>
<dbReference type="SMART" id="SM00062">
    <property type="entry name" value="PBPb"/>
    <property type="match status" value="1"/>
</dbReference>
<dbReference type="InterPro" id="IPR001320">
    <property type="entry name" value="Iontro_rcpt_C"/>
</dbReference>
<dbReference type="GO" id="GO:0006865">
    <property type="term" value="P:amino acid transport"/>
    <property type="evidence" value="ECO:0007669"/>
    <property type="project" value="TreeGrafter"/>
</dbReference>
<sequence length="259" mass="28813">MKWMSVFLLLAWLSLPAQAAELKQILQRGRLIVAVKDNLPPLGFRDQGGQLQGLEIDIARQLAKELFGTETAVEFKPVANVDRLEAVLTGQADLAIANLTATAGRYRLVNFTPPYYFTGTGILTKGKSLQRLTDLNHRPVAVLQGSSAIAQLRFLLPNVKLVGVNSYQEAKTKLDRGEVGAVAADSTVLTGWRQTATNYYLFPTLLSADPLAIAFPKGVQFQDLQIRLQQILDRWQKEGWLTERIRYWGLPDGTRPSRP</sequence>
<dbReference type="EMBL" id="CP001344">
    <property type="protein sequence ID" value="ACL45646.1"/>
    <property type="molecule type" value="Genomic_DNA"/>
</dbReference>
<dbReference type="GO" id="GO:0016020">
    <property type="term" value="C:membrane"/>
    <property type="evidence" value="ECO:0007669"/>
    <property type="project" value="InterPro"/>
</dbReference>
<dbReference type="PROSITE" id="PS01039">
    <property type="entry name" value="SBP_BACTERIAL_3"/>
    <property type="match status" value="1"/>
</dbReference>
<dbReference type="InterPro" id="IPR051455">
    <property type="entry name" value="Bact_solute-bind_prot3"/>
</dbReference>
<proteinExistence type="inferred from homology"/>
<feature type="domain" description="Ionotropic glutamate receptor C-terminal" evidence="7">
    <location>
        <begin position="30"/>
        <end position="243"/>
    </location>
</feature>
<keyword evidence="3 5" id="KW-0732">Signal</keyword>
<dbReference type="HOGENOM" id="CLU_019602_18_4_3"/>
<evidence type="ECO:0000259" key="6">
    <source>
        <dbReference type="SMART" id="SM00062"/>
    </source>
</evidence>
<evidence type="ECO:0000256" key="1">
    <source>
        <dbReference type="ARBA" id="ARBA00010333"/>
    </source>
</evidence>
<organism evidence="8">
    <name type="scientific">Cyanothece sp. (strain PCC 7425 / ATCC 29141)</name>
    <dbReference type="NCBI Taxonomy" id="395961"/>
    <lineage>
        <taxon>Bacteria</taxon>
        <taxon>Bacillati</taxon>
        <taxon>Cyanobacteriota</taxon>
        <taxon>Cyanophyceae</taxon>
        <taxon>Gomontiellales</taxon>
        <taxon>Cyanothecaceae</taxon>
        <taxon>Cyanothece</taxon>
    </lineage>
</organism>
<feature type="domain" description="Solute-binding protein family 3/N-terminal" evidence="6">
    <location>
        <begin position="30"/>
        <end position="252"/>
    </location>
</feature>
<keyword evidence="2" id="KW-0813">Transport</keyword>
<dbReference type="PANTHER" id="PTHR30085">
    <property type="entry name" value="AMINO ACID ABC TRANSPORTER PERMEASE"/>
    <property type="match status" value="1"/>
</dbReference>
<dbReference type="GO" id="GO:0030288">
    <property type="term" value="C:outer membrane-bounded periplasmic space"/>
    <property type="evidence" value="ECO:0007669"/>
    <property type="project" value="TreeGrafter"/>
</dbReference>
<dbReference type="GO" id="GO:0005576">
    <property type="term" value="C:extracellular region"/>
    <property type="evidence" value="ECO:0007669"/>
    <property type="project" value="TreeGrafter"/>
</dbReference>
<dbReference type="GO" id="GO:0015276">
    <property type="term" value="F:ligand-gated monoatomic ion channel activity"/>
    <property type="evidence" value="ECO:0007669"/>
    <property type="project" value="InterPro"/>
</dbReference>
<dbReference type="Pfam" id="PF00497">
    <property type="entry name" value="SBP_bac_3"/>
    <property type="match status" value="1"/>
</dbReference>
<dbReference type="KEGG" id="cyn:Cyan7425_3321"/>
<name>B8HPT7_CYAP4</name>
<dbReference type="STRING" id="395961.Cyan7425_3321"/>
<evidence type="ECO:0000256" key="2">
    <source>
        <dbReference type="ARBA" id="ARBA00022448"/>
    </source>
</evidence>
<evidence type="ECO:0000256" key="3">
    <source>
        <dbReference type="ARBA" id="ARBA00022729"/>
    </source>
</evidence>
<dbReference type="InterPro" id="IPR018313">
    <property type="entry name" value="SBP_3_CS"/>
</dbReference>
<dbReference type="SMART" id="SM00079">
    <property type="entry name" value="PBPe"/>
    <property type="match status" value="1"/>
</dbReference>
<accession>B8HPT7</accession>
<evidence type="ECO:0000256" key="5">
    <source>
        <dbReference type="SAM" id="SignalP"/>
    </source>
</evidence>
<feature type="signal peptide" evidence="5">
    <location>
        <begin position="1"/>
        <end position="19"/>
    </location>
</feature>
<protein>
    <submittedName>
        <fullName evidence="8">Extracellular solute-binding protein family 3</fullName>
    </submittedName>
</protein>
<dbReference type="AlphaFoldDB" id="B8HPT7"/>
<reference evidence="8" key="1">
    <citation type="submission" date="2009-01" db="EMBL/GenBank/DDBJ databases">
        <title>Complete sequence of chromosome Cyanothece sp. PCC 7425.</title>
        <authorList>
            <consortium name="US DOE Joint Genome Institute"/>
            <person name="Lucas S."/>
            <person name="Copeland A."/>
            <person name="Lapidus A."/>
            <person name="Glavina del Rio T."/>
            <person name="Dalin E."/>
            <person name="Tice H."/>
            <person name="Bruce D."/>
            <person name="Goodwin L."/>
            <person name="Pitluck S."/>
            <person name="Sims D."/>
            <person name="Meineke L."/>
            <person name="Brettin T."/>
            <person name="Detter J.C."/>
            <person name="Han C."/>
            <person name="Larimer F."/>
            <person name="Land M."/>
            <person name="Hauser L."/>
            <person name="Kyrpides N."/>
            <person name="Ovchinnikova G."/>
            <person name="Liberton M."/>
            <person name="Stoeckel J."/>
            <person name="Banerjee A."/>
            <person name="Singh A."/>
            <person name="Page L."/>
            <person name="Sato H."/>
            <person name="Zhao L."/>
            <person name="Sherman L."/>
            <person name="Pakrasi H."/>
            <person name="Richardson P."/>
        </authorList>
    </citation>
    <scope>NUCLEOTIDE SEQUENCE</scope>
    <source>
        <strain evidence="8">PCC 7425</strain>
    </source>
</reference>
<gene>
    <name evidence="8" type="ordered locus">Cyan7425_3321</name>
</gene>
<evidence type="ECO:0000313" key="8">
    <source>
        <dbReference type="EMBL" id="ACL45646.1"/>
    </source>
</evidence>
<evidence type="ECO:0000256" key="4">
    <source>
        <dbReference type="RuleBase" id="RU003744"/>
    </source>
</evidence>
<comment type="similarity">
    <text evidence="1 4">Belongs to the bacterial solute-binding protein 3 family.</text>
</comment>
<dbReference type="eggNOG" id="COG0834">
    <property type="taxonomic scope" value="Bacteria"/>
</dbReference>
<feature type="chain" id="PRO_5002870955" evidence="5">
    <location>
        <begin position="20"/>
        <end position="259"/>
    </location>
</feature>
<dbReference type="InterPro" id="IPR001638">
    <property type="entry name" value="Solute-binding_3/MltF_N"/>
</dbReference>
<dbReference type="PANTHER" id="PTHR30085:SF6">
    <property type="entry name" value="ABC TRANSPORTER GLUTAMINE-BINDING PROTEIN GLNH"/>
    <property type="match status" value="1"/>
</dbReference>